<proteinExistence type="predicted"/>
<keyword evidence="3" id="KW-1185">Reference proteome</keyword>
<accession>A0A844G1N9</accession>
<feature type="compositionally biased region" description="Basic and acidic residues" evidence="1">
    <location>
        <begin position="79"/>
        <end position="96"/>
    </location>
</feature>
<protein>
    <submittedName>
        <fullName evidence="2">Uncharacterized protein</fullName>
    </submittedName>
</protein>
<dbReference type="AlphaFoldDB" id="A0A844G1N9"/>
<comment type="caution">
    <text evidence="2">The sequence shown here is derived from an EMBL/GenBank/DDBJ whole genome shotgun (WGS) entry which is preliminary data.</text>
</comment>
<feature type="region of interest" description="Disordered" evidence="1">
    <location>
        <begin position="49"/>
        <end position="96"/>
    </location>
</feature>
<reference evidence="2 3" key="1">
    <citation type="submission" date="2019-08" db="EMBL/GenBank/DDBJ databases">
        <title>In-depth cultivation of the pig gut microbiome towards novel bacterial diversity and tailored functional studies.</title>
        <authorList>
            <person name="Wylensek D."/>
            <person name="Hitch T.C.A."/>
            <person name="Clavel T."/>
        </authorList>
    </citation>
    <scope>NUCLEOTIDE SEQUENCE [LARGE SCALE GENOMIC DNA]</scope>
    <source>
        <strain evidence="2 3">BBE-744-WT-12</strain>
    </source>
</reference>
<evidence type="ECO:0000256" key="1">
    <source>
        <dbReference type="SAM" id="MobiDB-lite"/>
    </source>
</evidence>
<evidence type="ECO:0000313" key="3">
    <source>
        <dbReference type="Proteomes" id="UP000435649"/>
    </source>
</evidence>
<sequence>MSTFKFRCVFCRQKIEAEESWIGMFAECPSCGRRIEVRREDEYAVIAPLSPEPEPEQFSAPRTAEPPRTGMPEPFPKPFKIDLPKWELPGREKSGK</sequence>
<dbReference type="EMBL" id="VUNS01000006">
    <property type="protein sequence ID" value="MST96874.1"/>
    <property type="molecule type" value="Genomic_DNA"/>
</dbReference>
<dbReference type="Proteomes" id="UP000435649">
    <property type="component" value="Unassembled WGS sequence"/>
</dbReference>
<organism evidence="2 3">
    <name type="scientific">Victivallis lenta</name>
    <dbReference type="NCBI Taxonomy" id="2606640"/>
    <lineage>
        <taxon>Bacteria</taxon>
        <taxon>Pseudomonadati</taxon>
        <taxon>Lentisphaerota</taxon>
        <taxon>Lentisphaeria</taxon>
        <taxon>Victivallales</taxon>
        <taxon>Victivallaceae</taxon>
        <taxon>Victivallis</taxon>
    </lineage>
</organism>
<dbReference type="RefSeq" id="WP_154417655.1">
    <property type="nucleotide sequence ID" value="NZ_CALXOB010000030.1"/>
</dbReference>
<evidence type="ECO:0000313" key="2">
    <source>
        <dbReference type="EMBL" id="MST96874.1"/>
    </source>
</evidence>
<dbReference type="Gene3D" id="2.20.28.160">
    <property type="match status" value="1"/>
</dbReference>
<gene>
    <name evidence="2" type="ORF">FYJ85_07410</name>
</gene>
<name>A0A844G1N9_9BACT</name>